<feature type="compositionally biased region" description="Basic and acidic residues" evidence="1">
    <location>
        <begin position="81"/>
        <end position="93"/>
    </location>
</feature>
<dbReference type="EMBL" id="JAYRBN010000037">
    <property type="protein sequence ID" value="KAL2746307.1"/>
    <property type="molecule type" value="Genomic_DNA"/>
</dbReference>
<protein>
    <submittedName>
        <fullName evidence="2">Uncharacterized protein</fullName>
    </submittedName>
</protein>
<dbReference type="Proteomes" id="UP001607303">
    <property type="component" value="Unassembled WGS sequence"/>
</dbReference>
<accession>A0ABD2CMH5</accession>
<organism evidence="2 3">
    <name type="scientific">Vespula maculifrons</name>
    <name type="common">Eastern yellow jacket</name>
    <name type="synonym">Wasp</name>
    <dbReference type="NCBI Taxonomy" id="7453"/>
    <lineage>
        <taxon>Eukaryota</taxon>
        <taxon>Metazoa</taxon>
        <taxon>Ecdysozoa</taxon>
        <taxon>Arthropoda</taxon>
        <taxon>Hexapoda</taxon>
        <taxon>Insecta</taxon>
        <taxon>Pterygota</taxon>
        <taxon>Neoptera</taxon>
        <taxon>Endopterygota</taxon>
        <taxon>Hymenoptera</taxon>
        <taxon>Apocrita</taxon>
        <taxon>Aculeata</taxon>
        <taxon>Vespoidea</taxon>
        <taxon>Vespidae</taxon>
        <taxon>Vespinae</taxon>
        <taxon>Vespula</taxon>
    </lineage>
</organism>
<reference evidence="2 3" key="1">
    <citation type="journal article" date="2024" name="Ann. Entomol. Soc. Am.">
        <title>Genomic analyses of the southern and eastern yellowjacket wasps (Hymenoptera: Vespidae) reveal evolutionary signatures of social life.</title>
        <authorList>
            <person name="Catto M.A."/>
            <person name="Caine P.B."/>
            <person name="Orr S.E."/>
            <person name="Hunt B.G."/>
            <person name="Goodisman M.A.D."/>
        </authorList>
    </citation>
    <scope>NUCLEOTIDE SEQUENCE [LARGE SCALE GENOMIC DNA]</scope>
    <source>
        <strain evidence="2">232</strain>
        <tissue evidence="2">Head and thorax</tissue>
    </source>
</reference>
<feature type="region of interest" description="Disordered" evidence="1">
    <location>
        <begin position="74"/>
        <end position="126"/>
    </location>
</feature>
<comment type="caution">
    <text evidence="2">The sequence shown here is derived from an EMBL/GenBank/DDBJ whole genome shotgun (WGS) entry which is preliminary data.</text>
</comment>
<name>A0ABD2CMH5_VESMC</name>
<gene>
    <name evidence="2" type="ORF">V1477_004677</name>
</gene>
<dbReference type="AlphaFoldDB" id="A0ABD2CMH5"/>
<proteinExistence type="predicted"/>
<keyword evidence="3" id="KW-1185">Reference proteome</keyword>
<evidence type="ECO:0000313" key="2">
    <source>
        <dbReference type="EMBL" id="KAL2746307.1"/>
    </source>
</evidence>
<evidence type="ECO:0000256" key="1">
    <source>
        <dbReference type="SAM" id="MobiDB-lite"/>
    </source>
</evidence>
<evidence type="ECO:0000313" key="3">
    <source>
        <dbReference type="Proteomes" id="UP001607303"/>
    </source>
</evidence>
<sequence>MEDSGEHERPSSKAIDRFKGIFRRRAVADGNSECSGGDCDGTAPDFLAGGACDVSFQAISHPCRAIKRLRKVKSSLAKGKKPFEASERKQEKERRRRTTTMGGGGVQRSIDSKIQSPKRRIGRTIKTAGPEGRFLWSRDVARRVTLLHQEQVQL</sequence>